<keyword evidence="3" id="KW-1185">Reference proteome</keyword>
<name>A0ABR0KE87_9EURO</name>
<dbReference type="PANTHER" id="PTHR37827:SF1">
    <property type="entry name" value="HNH DOMAIN-CONTAINING PROTEIN"/>
    <property type="match status" value="1"/>
</dbReference>
<evidence type="ECO:0000313" key="2">
    <source>
        <dbReference type="EMBL" id="KAK5094140.1"/>
    </source>
</evidence>
<feature type="compositionally biased region" description="Polar residues" evidence="1">
    <location>
        <begin position="40"/>
        <end position="53"/>
    </location>
</feature>
<accession>A0ABR0KE87</accession>
<dbReference type="Proteomes" id="UP001345013">
    <property type="component" value="Unassembled WGS sequence"/>
</dbReference>
<sequence>MSSDEEDEPNLNIFRDCLFNIVLEKSNPEQKQKRAKRAPSSKTRSAQAASKDNSLPDPATDPSQLVDFSDYLASEIFPSLPKDLRTISHQAIQNNVTLSDKWSLPLSLSTYEEISDLIPPPVTDSLETYGLIKPPASDLQSFLSPVIAAYLTAATAAPPKWIETKLTACEICERDWVPMTYHHLIPKTVHAKVLKRGWHEERELNSVAWLCRACHSFVHRMASNEELAKEWYTVERICEREDVQKWAMWVGKVRWKKR</sequence>
<dbReference type="EMBL" id="JAVRRG010000036">
    <property type="protein sequence ID" value="KAK5094140.1"/>
    <property type="molecule type" value="Genomic_DNA"/>
</dbReference>
<feature type="region of interest" description="Disordered" evidence="1">
    <location>
        <begin position="25"/>
        <end position="62"/>
    </location>
</feature>
<evidence type="ECO:0000313" key="3">
    <source>
        <dbReference type="Proteomes" id="UP001345013"/>
    </source>
</evidence>
<dbReference type="PANTHER" id="PTHR37827">
    <property type="entry name" value="TUDOR DOMAIN-CONTAINING PROTEIN"/>
    <property type="match status" value="1"/>
</dbReference>
<gene>
    <name evidence="2" type="ORF">LTR24_003745</name>
</gene>
<proteinExistence type="predicted"/>
<reference evidence="2 3" key="1">
    <citation type="submission" date="2023-08" db="EMBL/GenBank/DDBJ databases">
        <title>Black Yeasts Isolated from many extreme environments.</title>
        <authorList>
            <person name="Coleine C."/>
            <person name="Stajich J.E."/>
            <person name="Selbmann L."/>
        </authorList>
    </citation>
    <scope>NUCLEOTIDE SEQUENCE [LARGE SCALE GENOMIC DNA]</scope>
    <source>
        <strain evidence="2 3">CCFEE 5885</strain>
    </source>
</reference>
<organism evidence="2 3">
    <name type="scientific">Lithohypha guttulata</name>
    <dbReference type="NCBI Taxonomy" id="1690604"/>
    <lineage>
        <taxon>Eukaryota</taxon>
        <taxon>Fungi</taxon>
        <taxon>Dikarya</taxon>
        <taxon>Ascomycota</taxon>
        <taxon>Pezizomycotina</taxon>
        <taxon>Eurotiomycetes</taxon>
        <taxon>Chaetothyriomycetidae</taxon>
        <taxon>Chaetothyriales</taxon>
        <taxon>Trichomeriaceae</taxon>
        <taxon>Lithohypha</taxon>
    </lineage>
</organism>
<comment type="caution">
    <text evidence="2">The sequence shown here is derived from an EMBL/GenBank/DDBJ whole genome shotgun (WGS) entry which is preliminary data.</text>
</comment>
<evidence type="ECO:0000256" key="1">
    <source>
        <dbReference type="SAM" id="MobiDB-lite"/>
    </source>
</evidence>
<protein>
    <submittedName>
        <fullName evidence="2">Uncharacterized protein</fullName>
    </submittedName>
</protein>